<reference evidence="1 2" key="1">
    <citation type="submission" date="2018-09" db="EMBL/GenBank/DDBJ databases">
        <title>Metagenome Assembled Genomes from an Advanced Water Purification Facility.</title>
        <authorList>
            <person name="Stamps B.W."/>
            <person name="Spear J.R."/>
        </authorList>
    </citation>
    <scope>NUCLEOTIDE SEQUENCE [LARGE SCALE GENOMIC DNA]</scope>
    <source>
        <strain evidence="1">Bin_63_2</strain>
    </source>
</reference>
<proteinExistence type="predicted"/>
<sequence>MKVTADGFVWLLVTEKAKEIFNSGLFSLFVLYDDDSEALIEEFEDLNKALENGLSIGVEVGHLIK</sequence>
<comment type="caution">
    <text evidence="1">The sequence shown here is derived from an EMBL/GenBank/DDBJ whole genome shotgun (WGS) entry which is preliminary data.</text>
</comment>
<gene>
    <name evidence="1" type="ORF">E6Q11_04850</name>
</gene>
<name>A0A5C7J4A1_9BACT</name>
<accession>A0A5C7J4A1</accession>
<dbReference type="EMBL" id="SSDS01000076">
    <property type="protein sequence ID" value="TXG76313.1"/>
    <property type="molecule type" value="Genomic_DNA"/>
</dbReference>
<dbReference type="AlphaFoldDB" id="A0A5C7J4A1"/>
<evidence type="ECO:0000313" key="2">
    <source>
        <dbReference type="Proteomes" id="UP000321026"/>
    </source>
</evidence>
<organism evidence="1 2">
    <name type="scientific">Candidatus Dojkabacteria bacterium</name>
    <dbReference type="NCBI Taxonomy" id="2099670"/>
    <lineage>
        <taxon>Bacteria</taxon>
        <taxon>Candidatus Dojkabacteria</taxon>
    </lineage>
</organism>
<protein>
    <submittedName>
        <fullName evidence="1">Uncharacterized protein</fullName>
    </submittedName>
</protein>
<dbReference type="Proteomes" id="UP000321026">
    <property type="component" value="Unassembled WGS sequence"/>
</dbReference>
<evidence type="ECO:0000313" key="1">
    <source>
        <dbReference type="EMBL" id="TXG76313.1"/>
    </source>
</evidence>